<evidence type="ECO:0000256" key="1">
    <source>
        <dbReference type="ARBA" id="ARBA00004123"/>
    </source>
</evidence>
<evidence type="ECO:0000256" key="2">
    <source>
        <dbReference type="ARBA" id="ARBA00023015"/>
    </source>
</evidence>
<dbReference type="AlphaFoldDB" id="A0AAP0E1K4"/>
<dbReference type="GO" id="GO:0003700">
    <property type="term" value="F:DNA-binding transcription factor activity"/>
    <property type="evidence" value="ECO:0007669"/>
    <property type="project" value="InterPro"/>
</dbReference>
<dbReference type="EMBL" id="JBBNAE010000011">
    <property type="protein sequence ID" value="KAK9084949.1"/>
    <property type="molecule type" value="Genomic_DNA"/>
</dbReference>
<organism evidence="6 7">
    <name type="scientific">Stephania japonica</name>
    <dbReference type="NCBI Taxonomy" id="461633"/>
    <lineage>
        <taxon>Eukaryota</taxon>
        <taxon>Viridiplantae</taxon>
        <taxon>Streptophyta</taxon>
        <taxon>Embryophyta</taxon>
        <taxon>Tracheophyta</taxon>
        <taxon>Spermatophyta</taxon>
        <taxon>Magnoliopsida</taxon>
        <taxon>Ranunculales</taxon>
        <taxon>Menispermaceae</taxon>
        <taxon>Menispermoideae</taxon>
        <taxon>Cissampelideae</taxon>
        <taxon>Stephania</taxon>
    </lineage>
</organism>
<evidence type="ECO:0000313" key="7">
    <source>
        <dbReference type="Proteomes" id="UP001417504"/>
    </source>
</evidence>
<keyword evidence="3" id="KW-0804">Transcription</keyword>
<dbReference type="Proteomes" id="UP001417504">
    <property type="component" value="Unassembled WGS sequence"/>
</dbReference>
<evidence type="ECO:0000256" key="3">
    <source>
        <dbReference type="ARBA" id="ARBA00023163"/>
    </source>
</evidence>
<sequence>MCGIDDDDDDESGGCDLRILERTIPRRLSGSEAARQRRRRISDRTRDLERLMPWTKKMDIAAMLGEAYKYIEFLAAQVQVLRSMPPPPPNQNHECSNFGGEFGRLELMNREQLLHVLMNSPISQTTLCSRKLCLCSIEQFESLMTAAMNKNHLSR</sequence>
<dbReference type="InterPro" id="IPR045239">
    <property type="entry name" value="bHLH95_bHLH"/>
</dbReference>
<dbReference type="PANTHER" id="PTHR45914:SF24">
    <property type="entry name" value="BHLH DOMAIN-CONTAINING PROTEIN"/>
    <property type="match status" value="1"/>
</dbReference>
<keyword evidence="7" id="KW-1185">Reference proteome</keyword>
<dbReference type="Gene3D" id="4.10.280.10">
    <property type="entry name" value="Helix-loop-helix DNA-binding domain"/>
    <property type="match status" value="1"/>
</dbReference>
<accession>A0AAP0E1K4</accession>
<dbReference type="SUPFAM" id="SSF47459">
    <property type="entry name" value="HLH, helix-loop-helix DNA-binding domain"/>
    <property type="match status" value="1"/>
</dbReference>
<dbReference type="InterPro" id="IPR036638">
    <property type="entry name" value="HLH_DNA-bd_sf"/>
</dbReference>
<reference evidence="6 7" key="1">
    <citation type="submission" date="2024-01" db="EMBL/GenBank/DDBJ databases">
        <title>Genome assemblies of Stephania.</title>
        <authorList>
            <person name="Yang L."/>
        </authorList>
    </citation>
    <scope>NUCLEOTIDE SEQUENCE [LARGE SCALE GENOMIC DNA]</scope>
    <source>
        <strain evidence="6">QJT</strain>
        <tissue evidence="6">Leaf</tissue>
    </source>
</reference>
<name>A0AAP0E1K4_9MAGN</name>
<comment type="caution">
    <text evidence="6">The sequence shown here is derived from an EMBL/GenBank/DDBJ whole genome shotgun (WGS) entry which is preliminary data.</text>
</comment>
<dbReference type="InterPro" id="IPR011598">
    <property type="entry name" value="bHLH_dom"/>
</dbReference>
<keyword evidence="2" id="KW-0805">Transcription regulation</keyword>
<keyword evidence="4" id="KW-0539">Nucleus</keyword>
<feature type="domain" description="BHLH" evidence="5">
    <location>
        <begin position="25"/>
        <end position="74"/>
    </location>
</feature>
<dbReference type="Pfam" id="PF00010">
    <property type="entry name" value="HLH"/>
    <property type="match status" value="1"/>
</dbReference>
<evidence type="ECO:0000313" key="6">
    <source>
        <dbReference type="EMBL" id="KAK9084949.1"/>
    </source>
</evidence>
<evidence type="ECO:0000256" key="4">
    <source>
        <dbReference type="ARBA" id="ARBA00023242"/>
    </source>
</evidence>
<dbReference type="SMART" id="SM00353">
    <property type="entry name" value="HLH"/>
    <property type="match status" value="1"/>
</dbReference>
<dbReference type="InterPro" id="IPR045843">
    <property type="entry name" value="IND-like"/>
</dbReference>
<dbReference type="CDD" id="cd11393">
    <property type="entry name" value="bHLH_AtbHLH_like"/>
    <property type="match status" value="1"/>
</dbReference>
<dbReference type="GO" id="GO:0046983">
    <property type="term" value="F:protein dimerization activity"/>
    <property type="evidence" value="ECO:0007669"/>
    <property type="project" value="InterPro"/>
</dbReference>
<comment type="subcellular location">
    <subcellularLocation>
        <location evidence="1">Nucleus</location>
    </subcellularLocation>
</comment>
<dbReference type="PANTHER" id="PTHR45914">
    <property type="entry name" value="TRANSCRIPTION FACTOR HEC3-RELATED"/>
    <property type="match status" value="1"/>
</dbReference>
<protein>
    <recommendedName>
        <fullName evidence="5">BHLH domain-containing protein</fullName>
    </recommendedName>
</protein>
<gene>
    <name evidence="6" type="ORF">Sjap_025360</name>
</gene>
<proteinExistence type="predicted"/>
<dbReference type="PROSITE" id="PS50888">
    <property type="entry name" value="BHLH"/>
    <property type="match status" value="1"/>
</dbReference>
<evidence type="ECO:0000259" key="5">
    <source>
        <dbReference type="PROSITE" id="PS50888"/>
    </source>
</evidence>
<dbReference type="GO" id="GO:0005634">
    <property type="term" value="C:nucleus"/>
    <property type="evidence" value="ECO:0007669"/>
    <property type="project" value="UniProtKB-SubCell"/>
</dbReference>